<gene>
    <name evidence="1" type="ORF">GO755_13665</name>
</gene>
<reference evidence="1 2" key="1">
    <citation type="submission" date="2019-12" db="EMBL/GenBank/DDBJ databases">
        <title>Spirosoma sp. HMF4905 genome sequencing and assembly.</title>
        <authorList>
            <person name="Kang H."/>
            <person name="Cha I."/>
            <person name="Kim H."/>
            <person name="Joh K."/>
        </authorList>
    </citation>
    <scope>NUCLEOTIDE SEQUENCE [LARGE SCALE GENOMIC DNA]</scope>
    <source>
        <strain evidence="1 2">HMF4905</strain>
    </source>
</reference>
<dbReference type="EMBL" id="WPIN01000004">
    <property type="protein sequence ID" value="MVM31083.1"/>
    <property type="molecule type" value="Genomic_DNA"/>
</dbReference>
<dbReference type="Proteomes" id="UP000436006">
    <property type="component" value="Unassembled WGS sequence"/>
</dbReference>
<proteinExistence type="predicted"/>
<dbReference type="AlphaFoldDB" id="A0A7K1SB76"/>
<evidence type="ECO:0000313" key="2">
    <source>
        <dbReference type="Proteomes" id="UP000436006"/>
    </source>
</evidence>
<organism evidence="1 2">
    <name type="scientific">Spirosoma arboris</name>
    <dbReference type="NCBI Taxonomy" id="2682092"/>
    <lineage>
        <taxon>Bacteria</taxon>
        <taxon>Pseudomonadati</taxon>
        <taxon>Bacteroidota</taxon>
        <taxon>Cytophagia</taxon>
        <taxon>Cytophagales</taxon>
        <taxon>Cytophagaceae</taxon>
        <taxon>Spirosoma</taxon>
    </lineage>
</organism>
<name>A0A7K1SB76_9BACT</name>
<accession>A0A7K1SB76</accession>
<evidence type="ECO:0000313" key="1">
    <source>
        <dbReference type="EMBL" id="MVM31083.1"/>
    </source>
</evidence>
<dbReference type="Pfam" id="PF13376">
    <property type="entry name" value="OmdA"/>
    <property type="match status" value="1"/>
</dbReference>
<evidence type="ECO:0008006" key="3">
    <source>
        <dbReference type="Google" id="ProtNLM"/>
    </source>
</evidence>
<sequence length="201" mass="23469">MAFVEKNKNIFSPANRQEWRQWLEENHSRETSVWLLFYKKSAKIATLTWAEAVEEALCFGWIDSLAKPFDEERYMQFFSRRKPKGVWSKINKANVQKLIDAGLMTKAGFDIIEVAKQNGSWTILDDVEELIIPADLAKALADKPNANAFFQKLSRSDKRNLLQWLVLAKRPETRQKRVNEIVTFTDQNLKPKILQWAKKPE</sequence>
<protein>
    <recommendedName>
        <fullName evidence="3">YdeI/OmpD-associated family protein</fullName>
    </recommendedName>
</protein>
<comment type="caution">
    <text evidence="1">The sequence shown here is derived from an EMBL/GenBank/DDBJ whole genome shotgun (WGS) entry which is preliminary data.</text>
</comment>
<keyword evidence="2" id="KW-1185">Reference proteome</keyword>